<dbReference type="Proteomes" id="UP000503278">
    <property type="component" value="Chromosome"/>
</dbReference>
<dbReference type="InterPro" id="IPR046980">
    <property type="entry name" value="KefG/KefF"/>
</dbReference>
<dbReference type="GO" id="GO:0010181">
    <property type="term" value="F:FMN binding"/>
    <property type="evidence" value="ECO:0007669"/>
    <property type="project" value="TreeGrafter"/>
</dbReference>
<dbReference type="Pfam" id="PF02525">
    <property type="entry name" value="Flavodoxin_2"/>
    <property type="match status" value="1"/>
</dbReference>
<evidence type="ECO:0000313" key="4">
    <source>
        <dbReference type="Proteomes" id="UP000503278"/>
    </source>
</evidence>
<accession>A0A7L5E0U8</accession>
<reference evidence="3 4" key="1">
    <citation type="submission" date="2020-04" db="EMBL/GenBank/DDBJ databases">
        <title>Genome sequencing of novel species.</title>
        <authorList>
            <person name="Heo J."/>
            <person name="Kim S.-J."/>
            <person name="Kim J.-S."/>
            <person name="Hong S.-B."/>
            <person name="Kwon S.-W."/>
        </authorList>
    </citation>
    <scope>NUCLEOTIDE SEQUENCE [LARGE SCALE GENOMIC DNA]</scope>
    <source>
        <strain evidence="3 4">F39-2</strain>
    </source>
</reference>
<feature type="domain" description="Flavodoxin-like fold" evidence="2">
    <location>
        <begin position="3"/>
        <end position="172"/>
    </location>
</feature>
<dbReference type="InterPro" id="IPR003680">
    <property type="entry name" value="Flavodoxin_fold"/>
</dbReference>
<gene>
    <name evidence="3" type="ORF">HH214_12560</name>
</gene>
<dbReference type="PANTHER" id="PTHR47307">
    <property type="entry name" value="GLUTATHIONE-REGULATED POTASSIUM-EFFLUX SYSTEM ANCILLARY PROTEIN KEFG"/>
    <property type="match status" value="1"/>
</dbReference>
<evidence type="ECO:0000256" key="1">
    <source>
        <dbReference type="ARBA" id="ARBA00023002"/>
    </source>
</evidence>
<protein>
    <submittedName>
        <fullName evidence="3">NAD(P)H-dependent oxidoreductase</fullName>
    </submittedName>
</protein>
<dbReference type="GO" id="GO:0009055">
    <property type="term" value="F:electron transfer activity"/>
    <property type="evidence" value="ECO:0007669"/>
    <property type="project" value="TreeGrafter"/>
</dbReference>
<evidence type="ECO:0000259" key="2">
    <source>
        <dbReference type="Pfam" id="PF02525"/>
    </source>
</evidence>
<organism evidence="3 4">
    <name type="scientific">Mucilaginibacter robiniae</name>
    <dbReference type="NCBI Taxonomy" id="2728022"/>
    <lineage>
        <taxon>Bacteria</taxon>
        <taxon>Pseudomonadati</taxon>
        <taxon>Bacteroidota</taxon>
        <taxon>Sphingobacteriia</taxon>
        <taxon>Sphingobacteriales</taxon>
        <taxon>Sphingobacteriaceae</taxon>
        <taxon>Mucilaginibacter</taxon>
    </lineage>
</organism>
<dbReference type="EMBL" id="CP051682">
    <property type="protein sequence ID" value="QJD96651.1"/>
    <property type="molecule type" value="Genomic_DNA"/>
</dbReference>
<dbReference type="RefSeq" id="WP_169608160.1">
    <property type="nucleotide sequence ID" value="NZ_CP051682.1"/>
</dbReference>
<dbReference type="SUPFAM" id="SSF52218">
    <property type="entry name" value="Flavoproteins"/>
    <property type="match status" value="1"/>
</dbReference>
<dbReference type="GO" id="GO:0003955">
    <property type="term" value="F:NAD(P)H dehydrogenase (quinone) activity"/>
    <property type="evidence" value="ECO:0007669"/>
    <property type="project" value="TreeGrafter"/>
</dbReference>
<keyword evidence="1" id="KW-0560">Oxidoreductase</keyword>
<dbReference type="AlphaFoldDB" id="A0A7L5E0U8"/>
<dbReference type="Gene3D" id="3.40.50.360">
    <property type="match status" value="1"/>
</dbReference>
<sequence length="191" mass="22051">MALIILAHPRFNSSLANKTIMEELQSSSEHHEIRNIHSLYPDYKIDVLAEQEALLRHGIILLQYPFYWLNLPAILKHWIDEVFAYQFAYGSQGDKLKGKNLIPSFTVGAAEKEYLLSGKHHMRIYEFCKSLEHTAYYAQMNYIDPICFFGASLNVEAFTEEEVKRNAQQHAQKIIKILKDPEPAPVAVPFE</sequence>
<dbReference type="KEGG" id="mrob:HH214_12560"/>
<dbReference type="PANTHER" id="PTHR47307:SF1">
    <property type="entry name" value="GLUTATHIONE-REGULATED POTASSIUM-EFFLUX SYSTEM ANCILLARY PROTEIN KEFG"/>
    <property type="match status" value="1"/>
</dbReference>
<evidence type="ECO:0000313" key="3">
    <source>
        <dbReference type="EMBL" id="QJD96651.1"/>
    </source>
</evidence>
<name>A0A7L5E0U8_9SPHI</name>
<dbReference type="InterPro" id="IPR029039">
    <property type="entry name" value="Flavoprotein-like_sf"/>
</dbReference>
<proteinExistence type="predicted"/>
<keyword evidence="4" id="KW-1185">Reference proteome</keyword>